<keyword evidence="3" id="KW-1185">Reference proteome</keyword>
<accession>A0AAW1S2C3</accession>
<dbReference type="Proteomes" id="UP001438707">
    <property type="component" value="Unassembled WGS sequence"/>
</dbReference>
<evidence type="ECO:0000256" key="1">
    <source>
        <dbReference type="SAM" id="MobiDB-lite"/>
    </source>
</evidence>
<dbReference type="Pfam" id="PF07004">
    <property type="entry name" value="SHIPPO-rpt"/>
    <property type="match status" value="3"/>
</dbReference>
<dbReference type="InterPro" id="IPR010736">
    <property type="entry name" value="SHIPPO-rpt"/>
</dbReference>
<comment type="caution">
    <text evidence="2">The sequence shown here is derived from an EMBL/GenBank/DDBJ whole genome shotgun (WGS) entry which is preliminary data.</text>
</comment>
<dbReference type="EMBL" id="JALJOS010000004">
    <property type="protein sequence ID" value="KAK9840151.1"/>
    <property type="molecule type" value="Genomic_DNA"/>
</dbReference>
<feature type="compositionally biased region" description="Polar residues" evidence="1">
    <location>
        <begin position="119"/>
        <end position="144"/>
    </location>
</feature>
<evidence type="ECO:0000313" key="2">
    <source>
        <dbReference type="EMBL" id="KAK9840151.1"/>
    </source>
</evidence>
<name>A0AAW1S2C3_9CHLO</name>
<proteinExistence type="predicted"/>
<dbReference type="PANTHER" id="PTHR40429:SF1">
    <property type="entry name" value="FLAGELLAR ASSOCIATED PROTEIN"/>
    <property type="match status" value="1"/>
</dbReference>
<gene>
    <name evidence="2" type="ORF">WJX74_004174</name>
</gene>
<sequence>MEPQLTNSTLLVDRWRATSLRSTFGKQCTSSIESAPACGFGSAVRDASRKQYVSGDVDRANCKASGGNNSQGAIYKTSGSFGKQALSTMGSAPLPGFGSAKRPSMAVRSVFPGPGAYRTKSSVGDQFESTKSSTPKPRFGTSNREAGEKQYISAEHEKSGFGRMSPGPSAYNLSGGLGKQTRSDRTSLPSWRLGTEKRFSDYAARESANAPGPGQYRQGSAVGQQPMSTKKNLPSIAFGASTRDSSKKMFISVDHEKSNYGECSPGPGTANQGQAIGHQSLSTKESPPTWGFGSSQRSPLGRSETPGPGEYFA</sequence>
<dbReference type="AlphaFoldDB" id="A0AAW1S2C3"/>
<protein>
    <recommendedName>
        <fullName evidence="4">Flagellar associated protein</fullName>
    </recommendedName>
</protein>
<feature type="compositionally biased region" description="Basic and acidic residues" evidence="1">
    <location>
        <begin position="194"/>
        <end position="204"/>
    </location>
</feature>
<feature type="compositionally biased region" description="Polar residues" evidence="1">
    <location>
        <begin position="269"/>
        <end position="298"/>
    </location>
</feature>
<reference evidence="2 3" key="1">
    <citation type="journal article" date="2024" name="Nat. Commun.">
        <title>Phylogenomics reveals the evolutionary origins of lichenization in chlorophyte algae.</title>
        <authorList>
            <person name="Puginier C."/>
            <person name="Libourel C."/>
            <person name="Otte J."/>
            <person name="Skaloud P."/>
            <person name="Haon M."/>
            <person name="Grisel S."/>
            <person name="Petersen M."/>
            <person name="Berrin J.G."/>
            <person name="Delaux P.M."/>
            <person name="Dal Grande F."/>
            <person name="Keller J."/>
        </authorList>
    </citation>
    <scope>NUCLEOTIDE SEQUENCE [LARGE SCALE GENOMIC DNA]</scope>
    <source>
        <strain evidence="2 3">SAG 2145</strain>
    </source>
</reference>
<evidence type="ECO:0000313" key="3">
    <source>
        <dbReference type="Proteomes" id="UP001438707"/>
    </source>
</evidence>
<feature type="region of interest" description="Disordered" evidence="1">
    <location>
        <begin position="117"/>
        <end position="313"/>
    </location>
</feature>
<dbReference type="PANTHER" id="PTHR40429">
    <property type="entry name" value="FLAGELLAR ASSOCIATED PROTEIN"/>
    <property type="match status" value="1"/>
</dbReference>
<evidence type="ECO:0008006" key="4">
    <source>
        <dbReference type="Google" id="ProtNLM"/>
    </source>
</evidence>
<feature type="compositionally biased region" description="Polar residues" evidence="1">
    <location>
        <begin position="217"/>
        <end position="232"/>
    </location>
</feature>
<organism evidence="2 3">
    <name type="scientific">Apatococcus lobatus</name>
    <dbReference type="NCBI Taxonomy" id="904363"/>
    <lineage>
        <taxon>Eukaryota</taxon>
        <taxon>Viridiplantae</taxon>
        <taxon>Chlorophyta</taxon>
        <taxon>core chlorophytes</taxon>
        <taxon>Trebouxiophyceae</taxon>
        <taxon>Chlorellales</taxon>
        <taxon>Chlorellaceae</taxon>
        <taxon>Apatococcus</taxon>
    </lineage>
</organism>